<dbReference type="EMBL" id="CP000272">
    <property type="protein sequence ID" value="ABE36158.1"/>
    <property type="molecule type" value="Genomic_DNA"/>
</dbReference>
<evidence type="ECO:0000259" key="1">
    <source>
        <dbReference type="Pfam" id="PF09084"/>
    </source>
</evidence>
<protein>
    <submittedName>
        <fullName evidence="2">ABC sulfate ester family transporter, periplasmic ligand binding protein</fullName>
    </submittedName>
</protein>
<accession>Q13ID1</accession>
<gene>
    <name evidence="2" type="ORF">Bxe_C0234</name>
</gene>
<evidence type="ECO:0000313" key="3">
    <source>
        <dbReference type="Proteomes" id="UP000001817"/>
    </source>
</evidence>
<dbReference type="Pfam" id="PF09084">
    <property type="entry name" value="NMT1"/>
    <property type="match status" value="1"/>
</dbReference>
<dbReference type="STRING" id="266265.Bxe_C0234"/>
<evidence type="ECO:0000313" key="2">
    <source>
        <dbReference type="EMBL" id="ABE36158.1"/>
    </source>
</evidence>
<dbReference type="KEGG" id="bxe:Bxe_C0234"/>
<name>Q13ID1_PARXL</name>
<dbReference type="InterPro" id="IPR015168">
    <property type="entry name" value="SsuA/THI5"/>
</dbReference>
<organism evidence="2 3">
    <name type="scientific">Paraburkholderia xenovorans (strain LB400)</name>
    <dbReference type="NCBI Taxonomy" id="266265"/>
    <lineage>
        <taxon>Bacteria</taxon>
        <taxon>Pseudomonadati</taxon>
        <taxon>Pseudomonadota</taxon>
        <taxon>Betaproteobacteria</taxon>
        <taxon>Burkholderiales</taxon>
        <taxon>Burkholderiaceae</taxon>
        <taxon>Paraburkholderia</taxon>
    </lineage>
</organism>
<dbReference type="AlphaFoldDB" id="Q13ID1"/>
<dbReference type="CDD" id="cd13555">
    <property type="entry name" value="PBP2_sulfate_ester_like"/>
    <property type="match status" value="1"/>
</dbReference>
<proteinExistence type="predicted"/>
<reference evidence="2 3" key="1">
    <citation type="journal article" date="2006" name="Proc. Natl. Acad. Sci. U.S.A.">
        <title>Burkholderia xenovorans LB400 harbors a multi-replicon, 9.73-Mbp genome shaped for versatility.</title>
        <authorList>
            <person name="Chain P.S."/>
            <person name="Denef V.J."/>
            <person name="Konstantinidis K.T."/>
            <person name="Vergez L.M."/>
            <person name="Agullo L."/>
            <person name="Reyes V.L."/>
            <person name="Hauser L."/>
            <person name="Cordova M."/>
            <person name="Gomez L."/>
            <person name="Gonzalez M."/>
            <person name="Land M."/>
            <person name="Lao V."/>
            <person name="Larimer F."/>
            <person name="LiPuma J.J."/>
            <person name="Mahenthiralingam E."/>
            <person name="Malfatti S.A."/>
            <person name="Marx C.J."/>
            <person name="Parnell J.J."/>
            <person name="Ramette A."/>
            <person name="Richardson P."/>
            <person name="Seeger M."/>
            <person name="Smith D."/>
            <person name="Spilker T."/>
            <person name="Sul W.J."/>
            <person name="Tsoi T.V."/>
            <person name="Ulrich L.E."/>
            <person name="Zhulin I.B."/>
            <person name="Tiedje J.M."/>
        </authorList>
    </citation>
    <scope>NUCLEOTIDE SEQUENCE [LARGE SCALE GENOMIC DNA]</scope>
    <source>
        <strain evidence="2 3">LB400</strain>
    </source>
</reference>
<dbReference type="PANTHER" id="PTHR30024">
    <property type="entry name" value="ALIPHATIC SULFONATES-BINDING PROTEIN-RELATED"/>
    <property type="match status" value="1"/>
</dbReference>
<dbReference type="eggNOG" id="COG0715">
    <property type="taxonomic scope" value="Bacteria"/>
</dbReference>
<dbReference type="PANTHER" id="PTHR30024:SF21">
    <property type="entry name" value="ABC TRANSPORTER SUBSTRATE-BINDING PROTEIN"/>
    <property type="match status" value="1"/>
</dbReference>
<dbReference type="SUPFAM" id="SSF53850">
    <property type="entry name" value="Periplasmic binding protein-like II"/>
    <property type="match status" value="1"/>
</dbReference>
<dbReference type="Proteomes" id="UP000001817">
    <property type="component" value="Chromosome 3"/>
</dbReference>
<feature type="domain" description="SsuA/THI5-like" evidence="1">
    <location>
        <begin position="77"/>
        <end position="280"/>
    </location>
</feature>
<dbReference type="Gene3D" id="3.40.190.10">
    <property type="entry name" value="Periplasmic binding protein-like II"/>
    <property type="match status" value="2"/>
</dbReference>
<keyword evidence="3" id="KW-1185">Reference proteome</keyword>
<sequence>MSARNVGRRFFSRTLTRLLMTPTRSGCFFDPLLRLLSVVLLFVTCAAHAETPPQVIRFGSPEISTNRALAGGVIVGIANEKGWLRDEFGKDNVRLEFDTFRNGAPAVGQALANRQLDFAVQGDLMSVIGHAAGLPTTLLLPSVKLGNAYLAVPPQSSIARIADLRGKKVAYFKGNFVHLQVLRILAANGMSEKDIRSVFLDPPTSIAALASGDVDAVFGGPELLPARDRGALKIVYTTRGQSPTLTAQSGFIARTEFVKAYPQTTQRIVDVLVKTARWASDPANKDQVFALWSTDGQRRADLEEDYSGRPISDRMSPLIDPFFVGRYQATLDQAAALGFLHGPKFDVEQWIDRRFLQSALTRLGLNDYWQPLDVHGERARP</sequence>